<sequence>MRIYNPSKTTSSTIHYTRSPLISVSWNSIVSVYSHCFVPNDAVFLFREMTVGYGILPDTVGVVNILPVSGFLGLGLCGKQVHGLCVFERMRFKDVVTWNAMVTGYSQNGRFEDALSLFGKMREEKIELDVVTWSSVISGYAQRGFGCEAMDVFRKMCGCRCRPNVVKLMSLLSACASVGALLHGKETHCYSVKFILKGEHNDDNDDLAVINALIDMYAKCKSLEVARAMFDEICPKDRDVVTWTVMIGGYAQHGDANHALQLFSEMFKIDNCIVPNDFTISCVLMSCARLSALKFGKQIHAHVLRRSHSNSDVLFVANCLIDMYSKSGDVDTAQVVFDSMSKRNAVSWTSLLTGYGMHGRSEDAFRVFDEMRKEALVLDGITFLVVLYACSHSGMDFGVDPGVEHYACMVDLLGRAGRLGEAMRLINDMPIEPTPVVWIALLSACRIHSNEELAEFAAKKLLELKADNDGTYTLLSNIYANARRWKDVARIGYLMKRTGIKKIPGWSWVKGRKGMETFYVGDRTHLQSQKIYETLADLIKRIKANFSLHDVDDEEKGDQLSEHSEKLALAYAILTLPPGAPIRITKNLRICGDFHSAITYISMIVEHEIILRDSSRFHQFKNGSCSCKGYW</sequence>
<dbReference type="Gramene" id="rna2036">
    <property type="protein sequence ID" value="RHN78468.1"/>
    <property type="gene ID" value="gene2036"/>
</dbReference>
<dbReference type="PANTHER" id="PTHR47926:SF445">
    <property type="entry name" value="DYW DOMAIN-CONTAINING PROTEIN"/>
    <property type="match status" value="1"/>
</dbReference>
<dbReference type="GO" id="GO:0008270">
    <property type="term" value="F:zinc ion binding"/>
    <property type="evidence" value="ECO:0007669"/>
    <property type="project" value="InterPro"/>
</dbReference>
<dbReference type="Pfam" id="PF20431">
    <property type="entry name" value="E_motif"/>
    <property type="match status" value="1"/>
</dbReference>
<protein>
    <submittedName>
        <fullName evidence="5">Putative tetratricopeptide-like helical domain, DYW domain-containing protein</fullName>
    </submittedName>
</protein>
<dbReference type="Gene3D" id="1.25.40.10">
    <property type="entry name" value="Tetratricopeptide repeat domain"/>
    <property type="match status" value="4"/>
</dbReference>
<dbReference type="Proteomes" id="UP000265566">
    <property type="component" value="Chromosome 1"/>
</dbReference>
<comment type="caution">
    <text evidence="5">The sequence shown here is derived from an EMBL/GenBank/DDBJ whole genome shotgun (WGS) entry which is preliminary data.</text>
</comment>
<evidence type="ECO:0000256" key="2">
    <source>
        <dbReference type="ARBA" id="ARBA00022737"/>
    </source>
</evidence>
<dbReference type="EMBL" id="PSQE01000001">
    <property type="protein sequence ID" value="RHN78468.1"/>
    <property type="molecule type" value="Genomic_DNA"/>
</dbReference>
<dbReference type="GO" id="GO:0003723">
    <property type="term" value="F:RNA binding"/>
    <property type="evidence" value="ECO:0007669"/>
    <property type="project" value="InterPro"/>
</dbReference>
<organism evidence="5">
    <name type="scientific">Medicago truncatula</name>
    <name type="common">Barrel medic</name>
    <name type="synonym">Medicago tribuloides</name>
    <dbReference type="NCBI Taxonomy" id="3880"/>
    <lineage>
        <taxon>Eukaryota</taxon>
        <taxon>Viridiplantae</taxon>
        <taxon>Streptophyta</taxon>
        <taxon>Embryophyta</taxon>
        <taxon>Tracheophyta</taxon>
        <taxon>Spermatophyta</taxon>
        <taxon>Magnoliopsida</taxon>
        <taxon>eudicotyledons</taxon>
        <taxon>Gunneridae</taxon>
        <taxon>Pentapetalae</taxon>
        <taxon>rosids</taxon>
        <taxon>fabids</taxon>
        <taxon>Fabales</taxon>
        <taxon>Fabaceae</taxon>
        <taxon>Papilionoideae</taxon>
        <taxon>50 kb inversion clade</taxon>
        <taxon>NPAAA clade</taxon>
        <taxon>Hologalegina</taxon>
        <taxon>IRL clade</taxon>
        <taxon>Trifolieae</taxon>
        <taxon>Medicago</taxon>
    </lineage>
</organism>
<dbReference type="PANTHER" id="PTHR47926">
    <property type="entry name" value="PENTATRICOPEPTIDE REPEAT-CONTAINING PROTEIN"/>
    <property type="match status" value="1"/>
</dbReference>
<dbReference type="Pfam" id="PF01535">
    <property type="entry name" value="PPR"/>
    <property type="match status" value="4"/>
</dbReference>
<keyword evidence="2" id="KW-0677">Repeat</keyword>
<evidence type="ECO:0000313" key="5">
    <source>
        <dbReference type="EMBL" id="RHN78468.1"/>
    </source>
</evidence>
<feature type="repeat" description="PPR" evidence="3">
    <location>
        <begin position="344"/>
        <end position="378"/>
    </location>
</feature>
<accession>A0A396JQF4</accession>
<dbReference type="InterPro" id="IPR011990">
    <property type="entry name" value="TPR-like_helical_dom_sf"/>
</dbReference>
<evidence type="ECO:0000256" key="3">
    <source>
        <dbReference type="PROSITE-ProRule" id="PRU00708"/>
    </source>
</evidence>
<dbReference type="InterPro" id="IPR032867">
    <property type="entry name" value="DYW_dom"/>
</dbReference>
<evidence type="ECO:0000256" key="1">
    <source>
        <dbReference type="ARBA" id="ARBA00006643"/>
    </source>
</evidence>
<dbReference type="Pfam" id="PF20430">
    <property type="entry name" value="Eplus_motif"/>
    <property type="match status" value="1"/>
</dbReference>
<feature type="domain" description="DYW" evidence="4">
    <location>
        <begin position="544"/>
        <end position="631"/>
    </location>
</feature>
<dbReference type="InterPro" id="IPR046849">
    <property type="entry name" value="E2_motif"/>
</dbReference>
<feature type="repeat" description="PPR" evidence="3">
    <location>
        <begin position="129"/>
        <end position="163"/>
    </location>
</feature>
<dbReference type="PROSITE" id="PS51375">
    <property type="entry name" value="PPR"/>
    <property type="match status" value="4"/>
</dbReference>
<reference evidence="5" key="1">
    <citation type="journal article" date="2018" name="Nat. Plants">
        <title>Whole-genome landscape of Medicago truncatula symbiotic genes.</title>
        <authorList>
            <person name="Pecrix Y."/>
            <person name="Gamas P."/>
            <person name="Carrere S."/>
        </authorList>
    </citation>
    <scope>NUCLEOTIDE SEQUENCE</scope>
    <source>
        <tissue evidence="5">Leaves</tissue>
    </source>
</reference>
<gene>
    <name evidence="5" type="ORF">MtrunA17_Chr1g0165911</name>
</gene>
<dbReference type="InterPro" id="IPR046848">
    <property type="entry name" value="E_motif"/>
</dbReference>
<comment type="similarity">
    <text evidence="1">Belongs to the PPR family. PCMP-H subfamily.</text>
</comment>
<evidence type="ECO:0000259" key="4">
    <source>
        <dbReference type="Pfam" id="PF14432"/>
    </source>
</evidence>
<feature type="repeat" description="PPR" evidence="3">
    <location>
        <begin position="239"/>
        <end position="273"/>
    </location>
</feature>
<dbReference type="FunFam" id="1.25.40.10:FF:000305">
    <property type="entry name" value="Pentatricopeptide repeat-containing protein mitochondrial"/>
    <property type="match status" value="1"/>
</dbReference>
<dbReference type="Pfam" id="PF14432">
    <property type="entry name" value="DYW_deaminase"/>
    <property type="match status" value="1"/>
</dbReference>
<dbReference type="NCBIfam" id="TIGR00756">
    <property type="entry name" value="PPR"/>
    <property type="match status" value="5"/>
</dbReference>
<proteinExistence type="inferred from homology"/>
<dbReference type="GO" id="GO:0009451">
    <property type="term" value="P:RNA modification"/>
    <property type="evidence" value="ECO:0007669"/>
    <property type="project" value="InterPro"/>
</dbReference>
<dbReference type="InterPro" id="IPR002885">
    <property type="entry name" value="PPR_rpt"/>
</dbReference>
<dbReference type="Pfam" id="PF13041">
    <property type="entry name" value="PPR_2"/>
    <property type="match status" value="3"/>
</dbReference>
<dbReference type="InterPro" id="IPR046960">
    <property type="entry name" value="PPR_At4g14850-like_plant"/>
</dbReference>
<feature type="repeat" description="PPR" evidence="3">
    <location>
        <begin position="94"/>
        <end position="128"/>
    </location>
</feature>
<dbReference type="AlphaFoldDB" id="A0A396JQF4"/>
<name>A0A396JQF4_MEDTR</name>